<name>A0ABV4F820_BRAEL</name>
<comment type="caution">
    <text evidence="2">The sequence shown here is derived from an EMBL/GenBank/DDBJ whole genome shotgun (WGS) entry which is preliminary data.</text>
</comment>
<feature type="compositionally biased region" description="Low complexity" evidence="1">
    <location>
        <begin position="101"/>
        <end position="130"/>
    </location>
</feature>
<evidence type="ECO:0000256" key="1">
    <source>
        <dbReference type="SAM" id="MobiDB-lite"/>
    </source>
</evidence>
<reference evidence="2 3" key="1">
    <citation type="submission" date="2024-07" db="EMBL/GenBank/DDBJ databases">
        <title>Genomic Encyclopedia of Type Strains, Phase V (KMG-V): Genome sequencing to study the core and pangenomes of soil and plant-associated prokaryotes.</title>
        <authorList>
            <person name="Whitman W."/>
        </authorList>
    </citation>
    <scope>NUCLEOTIDE SEQUENCE [LARGE SCALE GENOMIC DNA]</scope>
    <source>
        <strain evidence="2 3">USDA 415</strain>
    </source>
</reference>
<feature type="region of interest" description="Disordered" evidence="1">
    <location>
        <begin position="1"/>
        <end position="33"/>
    </location>
</feature>
<feature type="compositionally biased region" description="Pro residues" evidence="1">
    <location>
        <begin position="57"/>
        <end position="68"/>
    </location>
</feature>
<evidence type="ECO:0000313" key="3">
    <source>
        <dbReference type="Proteomes" id="UP001565471"/>
    </source>
</evidence>
<organism evidence="2 3">
    <name type="scientific">Bradyrhizobium elkanii</name>
    <dbReference type="NCBI Taxonomy" id="29448"/>
    <lineage>
        <taxon>Bacteria</taxon>
        <taxon>Pseudomonadati</taxon>
        <taxon>Pseudomonadota</taxon>
        <taxon>Alphaproteobacteria</taxon>
        <taxon>Hyphomicrobiales</taxon>
        <taxon>Nitrobacteraceae</taxon>
        <taxon>Bradyrhizobium</taxon>
    </lineage>
</organism>
<sequence length="143" mass="13974">MARKPNPDFGKRRPVVPAAPTPPRPDAPSKRSNHVALLLMGTLAVGGSAYALMPRPNCQPVPPTPPGVTAPGVATPVPPQPGVDCTSRNSSSGSGGGGGSRSSFYSGSSSSSGSSASSSSSSSSSVSRGGFGSFAHAFGFSGG</sequence>
<protein>
    <submittedName>
        <fullName evidence="2">Uncharacterized protein</fullName>
    </submittedName>
</protein>
<gene>
    <name evidence="2" type="ORF">ABIF29_006399</name>
</gene>
<keyword evidence="3" id="KW-1185">Reference proteome</keyword>
<accession>A0ABV4F820</accession>
<dbReference type="GeneID" id="92952455"/>
<proteinExistence type="predicted"/>
<dbReference type="Proteomes" id="UP001565471">
    <property type="component" value="Unassembled WGS sequence"/>
</dbReference>
<feature type="compositionally biased region" description="Basic and acidic residues" evidence="1">
    <location>
        <begin position="1"/>
        <end position="11"/>
    </location>
</feature>
<evidence type="ECO:0000313" key="2">
    <source>
        <dbReference type="EMBL" id="MEY9319600.1"/>
    </source>
</evidence>
<feature type="compositionally biased region" description="Pro residues" evidence="1">
    <location>
        <begin position="17"/>
        <end position="26"/>
    </location>
</feature>
<dbReference type="EMBL" id="JBGBZA010000002">
    <property type="protein sequence ID" value="MEY9319600.1"/>
    <property type="molecule type" value="Genomic_DNA"/>
</dbReference>
<dbReference type="RefSeq" id="WP_018273264.1">
    <property type="nucleotide sequence ID" value="NZ_BJNL01000037.1"/>
</dbReference>
<feature type="region of interest" description="Disordered" evidence="1">
    <location>
        <begin position="51"/>
        <end position="130"/>
    </location>
</feature>